<evidence type="ECO:0000313" key="1">
    <source>
        <dbReference type="EMBL" id="CAB4157848.1"/>
    </source>
</evidence>
<accession>A0A6J5NLM3</accession>
<reference evidence="1" key="1">
    <citation type="submission" date="2020-04" db="EMBL/GenBank/DDBJ databases">
        <authorList>
            <person name="Chiriac C."/>
            <person name="Salcher M."/>
            <person name="Ghai R."/>
            <person name="Kavagutti S V."/>
        </authorList>
    </citation>
    <scope>NUCLEOTIDE SEQUENCE</scope>
</reference>
<dbReference type="InterPro" id="IPR013783">
    <property type="entry name" value="Ig-like_fold"/>
</dbReference>
<name>A0A6J5NLM3_9CAUD</name>
<dbReference type="EMBL" id="LR796651">
    <property type="protein sequence ID" value="CAB4157848.1"/>
    <property type="molecule type" value="Genomic_DNA"/>
</dbReference>
<protein>
    <submittedName>
        <fullName evidence="1">Uncharacterized protein</fullName>
    </submittedName>
</protein>
<organism evidence="1">
    <name type="scientific">uncultured Caudovirales phage</name>
    <dbReference type="NCBI Taxonomy" id="2100421"/>
    <lineage>
        <taxon>Viruses</taxon>
        <taxon>Duplodnaviria</taxon>
        <taxon>Heunggongvirae</taxon>
        <taxon>Uroviricota</taxon>
        <taxon>Caudoviricetes</taxon>
        <taxon>Peduoviridae</taxon>
        <taxon>Maltschvirus</taxon>
        <taxon>Maltschvirus maltsch</taxon>
    </lineage>
</organism>
<sequence length="126" mass="13781">MAQYRGYAQSFTVGYEPPTVTWTVVKGDTASFRVYVTDNNREPIDVEAWEIEMDIVPPNTSTPVVQLSPGPTVDDGPGEFTVSLTSQQSDLLTTGDRFDIQLSTTSPATVWTVAQGTMVMIETVTE</sequence>
<proteinExistence type="predicted"/>
<dbReference type="Gene3D" id="2.60.40.10">
    <property type="entry name" value="Immunoglobulins"/>
    <property type="match status" value="1"/>
</dbReference>
<gene>
    <name evidence="1" type="ORF">UFOVP694_52</name>
</gene>